<organism evidence="2">
    <name type="scientific">Microbacterium sp. LWS13-1.2</name>
    <dbReference type="NCBI Taxonomy" id="3135264"/>
    <lineage>
        <taxon>Bacteria</taxon>
        <taxon>Bacillati</taxon>
        <taxon>Actinomycetota</taxon>
        <taxon>Actinomycetes</taxon>
        <taxon>Micrococcales</taxon>
        <taxon>Microbacteriaceae</taxon>
        <taxon>Microbacterium</taxon>
    </lineage>
</organism>
<proteinExistence type="inferred from homology"/>
<dbReference type="PANTHER" id="PTHR11803">
    <property type="entry name" value="2-IMINOBUTANOATE/2-IMINOPROPANOATE DEAMINASE RIDA"/>
    <property type="match status" value="1"/>
</dbReference>
<dbReference type="SUPFAM" id="SSF55298">
    <property type="entry name" value="YjgF-like"/>
    <property type="match status" value="1"/>
</dbReference>
<dbReference type="AlphaFoldDB" id="A0AAU6SBL3"/>
<dbReference type="GO" id="GO:0019239">
    <property type="term" value="F:deaminase activity"/>
    <property type="evidence" value="ECO:0007669"/>
    <property type="project" value="TreeGrafter"/>
</dbReference>
<dbReference type="InterPro" id="IPR035959">
    <property type="entry name" value="RutC-like_sf"/>
</dbReference>
<name>A0AAU6SBL3_9MICO</name>
<dbReference type="GO" id="GO:0005829">
    <property type="term" value="C:cytosol"/>
    <property type="evidence" value="ECO:0007669"/>
    <property type="project" value="TreeGrafter"/>
</dbReference>
<dbReference type="CDD" id="cd00448">
    <property type="entry name" value="YjgF_YER057c_UK114_family"/>
    <property type="match status" value="1"/>
</dbReference>
<accession>A0AAU6SBL3</accession>
<dbReference type="EMBL" id="CP151632">
    <property type="protein sequence ID" value="WZO34257.1"/>
    <property type="molecule type" value="Genomic_DNA"/>
</dbReference>
<evidence type="ECO:0000313" key="2">
    <source>
        <dbReference type="EMBL" id="WZO34257.1"/>
    </source>
</evidence>
<sequence>MTTQRLTRVPAPVVPGISDSVIDTATGLVYVSGVYVPVPEDFARSTELTFRALEEALVRAGTDLSHLVRVNVYVKHLDEEKLQTYRRVRDSIISAEHMPASTLVGVHSLYNHATIEIDAIAVL</sequence>
<dbReference type="RefSeq" id="WP_349428817.1">
    <property type="nucleotide sequence ID" value="NZ_CP151632.1"/>
</dbReference>
<dbReference type="Pfam" id="PF01042">
    <property type="entry name" value="Ribonuc_L-PSP"/>
    <property type="match status" value="1"/>
</dbReference>
<dbReference type="InterPro" id="IPR006175">
    <property type="entry name" value="YjgF/YER057c/UK114"/>
</dbReference>
<protein>
    <submittedName>
        <fullName evidence="2">RidA family protein</fullName>
    </submittedName>
</protein>
<evidence type="ECO:0000256" key="1">
    <source>
        <dbReference type="ARBA" id="ARBA00010552"/>
    </source>
</evidence>
<dbReference type="PANTHER" id="PTHR11803:SF58">
    <property type="entry name" value="PROTEIN HMF1-RELATED"/>
    <property type="match status" value="1"/>
</dbReference>
<comment type="similarity">
    <text evidence="1">Belongs to the RutC family.</text>
</comment>
<gene>
    <name evidence="2" type="ORF">MRBLWS13_001910</name>
</gene>
<dbReference type="Gene3D" id="3.30.1330.40">
    <property type="entry name" value="RutC-like"/>
    <property type="match status" value="1"/>
</dbReference>
<reference evidence="2" key="1">
    <citation type="submission" date="2024-04" db="EMBL/GenBank/DDBJ databases">
        <authorList>
            <person name="Roder T."/>
            <person name="Oberhansli S."/>
            <person name="Kreuzer M."/>
        </authorList>
    </citation>
    <scope>NUCLEOTIDE SEQUENCE</scope>
    <source>
        <strain evidence="2">LWS13-1.2</strain>
    </source>
</reference>